<comment type="similarity">
    <text evidence="2 18">Belongs to the X(+)/potassium ATPases subunit beta family.</text>
</comment>
<feature type="non-terminal residue" evidence="19">
    <location>
        <position position="309"/>
    </location>
</feature>
<comment type="caution">
    <text evidence="19">The sequence shown here is derived from an EMBL/GenBank/DDBJ whole genome shotgun (WGS) entry which is preliminary data.</text>
</comment>
<dbReference type="PROSITE" id="PS00391">
    <property type="entry name" value="ATPASE_NA_K_BETA_2"/>
    <property type="match status" value="1"/>
</dbReference>
<evidence type="ECO:0000256" key="12">
    <source>
        <dbReference type="ARBA" id="ARBA00023065"/>
    </source>
</evidence>
<evidence type="ECO:0000256" key="7">
    <source>
        <dbReference type="ARBA" id="ARBA00022781"/>
    </source>
</evidence>
<dbReference type="EMBL" id="JAAWVQ010112118">
    <property type="protein sequence ID" value="MBN3281832.1"/>
    <property type="molecule type" value="Genomic_DNA"/>
</dbReference>
<evidence type="ECO:0000256" key="2">
    <source>
        <dbReference type="ARBA" id="ARBA00005876"/>
    </source>
</evidence>
<evidence type="ECO:0000256" key="16">
    <source>
        <dbReference type="ARBA" id="ARBA00046158"/>
    </source>
</evidence>
<evidence type="ECO:0000256" key="1">
    <source>
        <dbReference type="ARBA" id="ARBA00004655"/>
    </source>
</evidence>
<evidence type="ECO:0000256" key="10">
    <source>
        <dbReference type="ARBA" id="ARBA00022968"/>
    </source>
</evidence>
<evidence type="ECO:0000313" key="20">
    <source>
        <dbReference type="Proteomes" id="UP001166093"/>
    </source>
</evidence>
<evidence type="ECO:0000256" key="5">
    <source>
        <dbReference type="ARBA" id="ARBA00022538"/>
    </source>
</evidence>
<gene>
    <name evidence="19" type="primary">Atp4b_1</name>
    <name evidence="19" type="ORF">GTO93_0014818</name>
</gene>
<reference evidence="19" key="1">
    <citation type="journal article" date="2021" name="Cell">
        <title>Tracing the genetic footprints of vertebrate landing in non-teleost ray-finned fishes.</title>
        <authorList>
            <person name="Bi X."/>
            <person name="Wang K."/>
            <person name="Yang L."/>
            <person name="Pan H."/>
            <person name="Jiang H."/>
            <person name="Wei Q."/>
            <person name="Fang M."/>
            <person name="Yu H."/>
            <person name="Zhu C."/>
            <person name="Cai Y."/>
            <person name="He Y."/>
            <person name="Gan X."/>
            <person name="Zeng H."/>
            <person name="Yu D."/>
            <person name="Zhu Y."/>
            <person name="Jiang H."/>
            <person name="Qiu Q."/>
            <person name="Yang H."/>
            <person name="Zhang Y.E."/>
            <person name="Wang W."/>
            <person name="Zhu M."/>
            <person name="He S."/>
            <person name="Zhang G."/>
        </authorList>
    </citation>
    <scope>NUCLEOTIDE SEQUENCE</scope>
    <source>
        <strain evidence="19">Pddl_001</strain>
    </source>
</reference>
<keyword evidence="10" id="KW-0735">Signal-anchor</keyword>
<keyword evidence="14" id="KW-1015">Disulfide bond</keyword>
<evidence type="ECO:0000256" key="3">
    <source>
        <dbReference type="ARBA" id="ARBA00022448"/>
    </source>
</evidence>
<dbReference type="NCBIfam" id="TIGR01107">
    <property type="entry name" value="Na_K_ATPase_bet"/>
    <property type="match status" value="1"/>
</dbReference>
<keyword evidence="12 18" id="KW-0406">Ion transport</keyword>
<dbReference type="PANTHER" id="PTHR11523:SF11">
    <property type="entry name" value="POTASSIUM-TRANSPORTING ATPASE SUBUNIT BETA"/>
    <property type="match status" value="1"/>
</dbReference>
<comment type="function">
    <text evidence="18">This is the non-catalytic component of the active enzyme, which catalyzes the hydrolysis of ATP coupled with the exchange of Na(+) and K(+) ions across the plasma membrane.</text>
</comment>
<comment type="function">
    <text evidence="16">The beta subunit of the gastric H(+)/K(+) ATPase pump which transports H(+) ions in exchange for K(+) ions across the apical membrane of parietal cells. Plays a structural and regulatory role in the assembly and membrane targeting of a functionally active pump. Within a transport cycle, the transfer of a H(+) ion across the membrane is coupled to ATP hydrolysis and is associated with a transient phosphorylation of the alpha subunit that shifts the pump conformation from inward-facing (E1) to outward-facing state (E2). Interacts with the phosphorylation domain of the alpha subunit and functions as a ratchet, stabilizing the lumenal-open E2 conformation and preventing the reverse reaction of the transport cycle.</text>
</comment>
<comment type="subcellular location">
    <subcellularLocation>
        <location evidence="1">Apical cell membrane</location>
        <topology evidence="1">Single-pass type II membrane protein</topology>
    </subcellularLocation>
    <subcellularLocation>
        <location evidence="18">Membrane</location>
    </subcellularLocation>
</comment>
<feature type="transmembrane region" description="Helical" evidence="18">
    <location>
        <begin position="37"/>
        <end position="63"/>
    </location>
</feature>
<dbReference type="PROSITE" id="PS00390">
    <property type="entry name" value="ATPASE_NA_K_BETA_1"/>
    <property type="match status" value="1"/>
</dbReference>
<keyword evidence="13 18" id="KW-0472">Membrane</keyword>
<keyword evidence="9" id="KW-0630">Potassium</keyword>
<dbReference type="Gene3D" id="1.20.5.170">
    <property type="match status" value="1"/>
</dbReference>
<keyword evidence="3 18" id="KW-0813">Transport</keyword>
<feature type="non-terminal residue" evidence="19">
    <location>
        <position position="1"/>
    </location>
</feature>
<evidence type="ECO:0000256" key="4">
    <source>
        <dbReference type="ARBA" id="ARBA00022475"/>
    </source>
</evidence>
<dbReference type="Pfam" id="PF00287">
    <property type="entry name" value="Na_K-ATPase"/>
    <property type="match status" value="2"/>
</dbReference>
<organism evidence="19 20">
    <name type="scientific">Polyodon spathula</name>
    <name type="common">North American paddlefish</name>
    <name type="synonym">Squalus spathula</name>
    <dbReference type="NCBI Taxonomy" id="7913"/>
    <lineage>
        <taxon>Eukaryota</taxon>
        <taxon>Metazoa</taxon>
        <taxon>Chordata</taxon>
        <taxon>Craniata</taxon>
        <taxon>Vertebrata</taxon>
        <taxon>Euteleostomi</taxon>
        <taxon>Actinopterygii</taxon>
        <taxon>Chondrostei</taxon>
        <taxon>Acipenseriformes</taxon>
        <taxon>Polyodontidae</taxon>
        <taxon>Polyodon</taxon>
    </lineage>
</organism>
<evidence type="ECO:0000256" key="8">
    <source>
        <dbReference type="ARBA" id="ARBA00022889"/>
    </source>
</evidence>
<keyword evidence="6 18" id="KW-0812">Transmembrane</keyword>
<evidence type="ECO:0000256" key="13">
    <source>
        <dbReference type="ARBA" id="ARBA00023136"/>
    </source>
</evidence>
<dbReference type="InterPro" id="IPR038702">
    <property type="entry name" value="Na/K_ATPase_sub_beta_sf"/>
</dbReference>
<evidence type="ECO:0000256" key="9">
    <source>
        <dbReference type="ARBA" id="ARBA00022958"/>
    </source>
</evidence>
<evidence type="ECO:0000256" key="6">
    <source>
        <dbReference type="ARBA" id="ARBA00022692"/>
    </source>
</evidence>
<keyword evidence="11 18" id="KW-1133">Transmembrane helix</keyword>
<dbReference type="InterPro" id="IPR000402">
    <property type="entry name" value="Na/K_ATPase_sub_beta"/>
</dbReference>
<evidence type="ECO:0000256" key="18">
    <source>
        <dbReference type="RuleBase" id="RU362099"/>
    </source>
</evidence>
<dbReference type="Proteomes" id="UP001166093">
    <property type="component" value="Unassembled WGS sequence"/>
</dbReference>
<accession>A0ABS2Y582</accession>
<evidence type="ECO:0000256" key="17">
    <source>
        <dbReference type="ARBA" id="ARBA00047115"/>
    </source>
</evidence>
<evidence type="ECO:0000256" key="11">
    <source>
        <dbReference type="ARBA" id="ARBA00022989"/>
    </source>
</evidence>
<keyword evidence="7" id="KW-0375">Hydrogen ion transport</keyword>
<keyword evidence="4" id="KW-1003">Cell membrane</keyword>
<keyword evidence="5" id="KW-0633">Potassium transport</keyword>
<keyword evidence="8" id="KW-0130">Cell adhesion</keyword>
<evidence type="ECO:0000256" key="15">
    <source>
        <dbReference type="ARBA" id="ARBA00023180"/>
    </source>
</evidence>
<name>A0ABS2Y582_POLSP</name>
<proteinExistence type="inferred from homology"/>
<evidence type="ECO:0000256" key="14">
    <source>
        <dbReference type="ARBA" id="ARBA00023157"/>
    </source>
</evidence>
<comment type="subunit">
    <text evidence="17">The ATPase pump is composed of two subunits: alpha (catalytic) and beta (regulatory). Interacts with alpha subunit ATP12A; this interaction is required for the formation of a functionally active pump and targeting at the plasma membrane. Interacts (via N-terminus) with alpha subunit ATP4A (via the P-domain).</text>
</comment>
<protein>
    <recommendedName>
        <fullName evidence="18">Sodium/potassium-transporting ATPase subunit beta</fullName>
    </recommendedName>
</protein>
<sequence length="309" mass="35950">MATLKEKRTCGQRCEDFGHFVWNSDTKQFMGRTLERWVYISLYYVAFYIVMSGLFILALYVMLLTLNPYTPTYQDQLTSPGVILRPDIWGEEGLEITYNASDKKSWMRLTNILDKYLLHDKYCLLYISKSIPFYFIDYNETHQNESNQHCPSGSYYIQKDFRGPHHTKYACIFTREMLGSCSGLEDPTYGYPEGKPCFLIKMNRIINFLPGKVGSPPYVKCTMLEGSHSTLQDVDYYPVNGTFDISYFPYYGSLAQPNYTNPLVAVKFNRITKNTEIKIECKVVADHIRTDNFHDPYEGKVVFQLKIES</sequence>
<evidence type="ECO:0000313" key="19">
    <source>
        <dbReference type="EMBL" id="MBN3281832.1"/>
    </source>
</evidence>
<dbReference type="PANTHER" id="PTHR11523">
    <property type="entry name" value="SODIUM/POTASSIUM-DEPENDENT ATPASE BETA SUBUNIT"/>
    <property type="match status" value="1"/>
</dbReference>
<dbReference type="Gene3D" id="2.60.40.1660">
    <property type="entry name" value="Na, k-atpase alpha subunit"/>
    <property type="match status" value="1"/>
</dbReference>
<keyword evidence="20" id="KW-1185">Reference proteome</keyword>
<keyword evidence="15" id="KW-0325">Glycoprotein</keyword>